<proteinExistence type="predicted"/>
<reference evidence="4" key="1">
    <citation type="submission" date="2025-08" db="UniProtKB">
        <authorList>
            <consortium name="RefSeq"/>
        </authorList>
    </citation>
    <scope>IDENTIFICATION</scope>
</reference>
<accession>A0A3Q0G133</accession>
<evidence type="ECO:0000313" key="3">
    <source>
        <dbReference type="Proteomes" id="UP000189705"/>
    </source>
</evidence>
<feature type="region of interest" description="Disordered" evidence="1">
    <location>
        <begin position="169"/>
        <end position="247"/>
    </location>
</feature>
<keyword evidence="3" id="KW-1185">Reference proteome</keyword>
<dbReference type="Pfam" id="PF00169">
    <property type="entry name" value="PH"/>
    <property type="match status" value="1"/>
</dbReference>
<organism evidence="3 4">
    <name type="scientific">Alligator sinensis</name>
    <name type="common">Chinese alligator</name>
    <dbReference type="NCBI Taxonomy" id="38654"/>
    <lineage>
        <taxon>Eukaryota</taxon>
        <taxon>Metazoa</taxon>
        <taxon>Chordata</taxon>
        <taxon>Craniata</taxon>
        <taxon>Vertebrata</taxon>
        <taxon>Euteleostomi</taxon>
        <taxon>Archelosauria</taxon>
        <taxon>Archosauria</taxon>
        <taxon>Crocodylia</taxon>
        <taxon>Alligatoridae</taxon>
        <taxon>Alligatorinae</taxon>
        <taxon>Alligator</taxon>
    </lineage>
</organism>
<evidence type="ECO:0000259" key="2">
    <source>
        <dbReference type="PROSITE" id="PS50003"/>
    </source>
</evidence>
<name>A0A3Q0G133_ALLSI</name>
<evidence type="ECO:0000256" key="1">
    <source>
        <dbReference type="SAM" id="MobiDB-lite"/>
    </source>
</evidence>
<gene>
    <name evidence="4" type="primary">LOC112549188</name>
</gene>
<protein>
    <submittedName>
        <fullName evidence="4">Uncharacterized protein LOC112549188 isoform X1</fullName>
    </submittedName>
</protein>
<dbReference type="SMART" id="SM00233">
    <property type="entry name" value="PH"/>
    <property type="match status" value="1"/>
</dbReference>
<dbReference type="AlphaFoldDB" id="A0A3Q0G133"/>
<dbReference type="Proteomes" id="UP000189705">
    <property type="component" value="Unplaced"/>
</dbReference>
<evidence type="ECO:0000313" key="4">
    <source>
        <dbReference type="RefSeq" id="XP_025052100.1"/>
    </source>
</evidence>
<feature type="domain" description="PH" evidence="2">
    <location>
        <begin position="6"/>
        <end position="105"/>
    </location>
</feature>
<dbReference type="PROSITE" id="PS50003">
    <property type="entry name" value="PH_DOMAIN"/>
    <property type="match status" value="1"/>
</dbReference>
<dbReference type="GeneID" id="112549188"/>
<dbReference type="InParanoid" id="A0A3Q0G133"/>
<dbReference type="RefSeq" id="XP_025052100.1">
    <property type="nucleotide sequence ID" value="XM_025196315.1"/>
</dbReference>
<dbReference type="KEGG" id="asn:112549188"/>
<dbReference type="STRING" id="38654.A0A3Q0G133"/>
<dbReference type="InterPro" id="IPR001849">
    <property type="entry name" value="PH_domain"/>
</dbReference>
<dbReference type="Gene3D" id="2.30.29.30">
    <property type="entry name" value="Pleckstrin-homology domain (PH domain)/Phosphotyrosine-binding domain (PTB)"/>
    <property type="match status" value="1"/>
</dbReference>
<dbReference type="SUPFAM" id="SSF50729">
    <property type="entry name" value="PH domain-like"/>
    <property type="match status" value="1"/>
</dbReference>
<dbReference type="InterPro" id="IPR011993">
    <property type="entry name" value="PH-like_dom_sf"/>
</dbReference>
<sequence>MAVEDDLIFESFLKKRKDKLKLTWTKYWFRLQNTTLFFFTKKHGDASYLRGQYSIHTMKAVCETQAMNVDYRFKIIMKNGKKKLLSAESADLRATWIKVLWRSMHLLGPDGEETACMCYDVPVVMARTQIITDGKKESLYDTILCAESFGETSRTNNFLVSEETMKTRYGHTSNYNERSSPHYRAPKMEPLEDNPDNETNHNSNKDETSVIYDIPRSRRKEIKASNDTGKISGDAKEEPGTVVWAFS</sequence>